<evidence type="ECO:0000313" key="2">
    <source>
        <dbReference type="Proteomes" id="UP000601435"/>
    </source>
</evidence>
<accession>A0A812ZZ96</accession>
<comment type="caution">
    <text evidence="1">The sequence shown here is derived from an EMBL/GenBank/DDBJ whole genome shotgun (WGS) entry which is preliminary data.</text>
</comment>
<keyword evidence="2" id="KW-1185">Reference proteome</keyword>
<evidence type="ECO:0000313" key="1">
    <source>
        <dbReference type="EMBL" id="CAE7843493.1"/>
    </source>
</evidence>
<sequence>MARWQGFLGPRLLGNPELADGAATTARPATSDGQAGVLSQAFGFPTLAPHPNGDVRSMVREAAQTVAASIPQRPAAPQAPVQLIIQNSSSVTTSQQVPEMPPEPPKMPQHMWQLSRKDLVDFWASPLNRVCLLGLAGFLLWIYHDNTQHKWRMSQLQQRIDSNPFTKLVAVAFGPSSWPK</sequence>
<name>A0A812ZZ96_9DINO</name>
<dbReference type="OrthoDB" id="432636at2759"/>
<gene>
    <name evidence="1" type="ORF">SNEC2469_LOCUS25765</name>
</gene>
<dbReference type="AlphaFoldDB" id="A0A812ZZ96"/>
<protein>
    <submittedName>
        <fullName evidence="1">Uncharacterized protein</fullName>
    </submittedName>
</protein>
<reference evidence="1" key="1">
    <citation type="submission" date="2021-02" db="EMBL/GenBank/DDBJ databases">
        <authorList>
            <person name="Dougan E. K."/>
            <person name="Rhodes N."/>
            <person name="Thang M."/>
            <person name="Chan C."/>
        </authorList>
    </citation>
    <scope>NUCLEOTIDE SEQUENCE</scope>
</reference>
<dbReference type="EMBL" id="CAJNJA010051252">
    <property type="protein sequence ID" value="CAE7843493.1"/>
    <property type="molecule type" value="Genomic_DNA"/>
</dbReference>
<organism evidence="1 2">
    <name type="scientific">Symbiodinium necroappetens</name>
    <dbReference type="NCBI Taxonomy" id="1628268"/>
    <lineage>
        <taxon>Eukaryota</taxon>
        <taxon>Sar</taxon>
        <taxon>Alveolata</taxon>
        <taxon>Dinophyceae</taxon>
        <taxon>Suessiales</taxon>
        <taxon>Symbiodiniaceae</taxon>
        <taxon>Symbiodinium</taxon>
    </lineage>
</organism>
<proteinExistence type="predicted"/>
<dbReference type="Proteomes" id="UP000601435">
    <property type="component" value="Unassembled WGS sequence"/>
</dbReference>